<dbReference type="AlphaFoldDB" id="A0A2U1LZE0"/>
<organism evidence="4 5">
    <name type="scientific">Artemisia annua</name>
    <name type="common">Sweet wormwood</name>
    <dbReference type="NCBI Taxonomy" id="35608"/>
    <lineage>
        <taxon>Eukaryota</taxon>
        <taxon>Viridiplantae</taxon>
        <taxon>Streptophyta</taxon>
        <taxon>Embryophyta</taxon>
        <taxon>Tracheophyta</taxon>
        <taxon>Spermatophyta</taxon>
        <taxon>Magnoliopsida</taxon>
        <taxon>eudicotyledons</taxon>
        <taxon>Gunneridae</taxon>
        <taxon>Pentapetalae</taxon>
        <taxon>asterids</taxon>
        <taxon>campanulids</taxon>
        <taxon>Asterales</taxon>
        <taxon>Asteraceae</taxon>
        <taxon>Asteroideae</taxon>
        <taxon>Anthemideae</taxon>
        <taxon>Artemisiinae</taxon>
        <taxon>Artemisia</taxon>
    </lineage>
</organism>
<dbReference type="PROSITE" id="PS51375">
    <property type="entry name" value="PPR"/>
    <property type="match status" value="1"/>
</dbReference>
<keyword evidence="5" id="KW-1185">Reference proteome</keyword>
<evidence type="ECO:0000256" key="2">
    <source>
        <dbReference type="ARBA" id="ARBA00022737"/>
    </source>
</evidence>
<evidence type="ECO:0000313" key="4">
    <source>
        <dbReference type="EMBL" id="PWA54369.1"/>
    </source>
</evidence>
<gene>
    <name evidence="4" type="ORF">CTI12_AA436020</name>
</gene>
<accession>A0A2U1LZE0</accession>
<dbReference type="NCBIfam" id="TIGR00756">
    <property type="entry name" value="PPR"/>
    <property type="match status" value="2"/>
</dbReference>
<dbReference type="PANTHER" id="PTHR46128:SF211">
    <property type="entry name" value="PENTACOTRIPEPTIDE-REPEAT REGION OF PRORP DOMAIN-CONTAINING PROTEIN"/>
    <property type="match status" value="1"/>
</dbReference>
<keyword evidence="2" id="KW-0677">Repeat</keyword>
<name>A0A2U1LZE0_ARTAN</name>
<dbReference type="Proteomes" id="UP000245207">
    <property type="component" value="Unassembled WGS sequence"/>
</dbReference>
<dbReference type="InterPro" id="IPR011990">
    <property type="entry name" value="TPR-like_helical_dom_sf"/>
</dbReference>
<dbReference type="InterPro" id="IPR002885">
    <property type="entry name" value="PPR_rpt"/>
</dbReference>
<proteinExistence type="inferred from homology"/>
<evidence type="ECO:0000256" key="1">
    <source>
        <dbReference type="ARBA" id="ARBA00007626"/>
    </source>
</evidence>
<protein>
    <submittedName>
        <fullName evidence="4">Pentatricopeptide repeat protein</fullName>
    </submittedName>
</protein>
<dbReference type="PANTHER" id="PTHR46128">
    <property type="entry name" value="MITOCHONDRIAL GROUP I INTRON SPLICING FACTOR CCM1"/>
    <property type="match status" value="1"/>
</dbReference>
<reference evidence="4 5" key="1">
    <citation type="journal article" date="2018" name="Mol. Plant">
        <title>The genome of Artemisia annua provides insight into the evolution of Asteraceae family and artemisinin biosynthesis.</title>
        <authorList>
            <person name="Shen Q."/>
            <person name="Zhang L."/>
            <person name="Liao Z."/>
            <person name="Wang S."/>
            <person name="Yan T."/>
            <person name="Shi P."/>
            <person name="Liu M."/>
            <person name="Fu X."/>
            <person name="Pan Q."/>
            <person name="Wang Y."/>
            <person name="Lv Z."/>
            <person name="Lu X."/>
            <person name="Zhang F."/>
            <person name="Jiang W."/>
            <person name="Ma Y."/>
            <person name="Chen M."/>
            <person name="Hao X."/>
            <person name="Li L."/>
            <person name="Tang Y."/>
            <person name="Lv G."/>
            <person name="Zhou Y."/>
            <person name="Sun X."/>
            <person name="Brodelius P.E."/>
            <person name="Rose J.K.C."/>
            <person name="Tang K."/>
        </authorList>
    </citation>
    <scope>NUCLEOTIDE SEQUENCE [LARGE SCALE GENOMIC DNA]</scope>
    <source>
        <strain evidence="5">cv. Huhao1</strain>
        <tissue evidence="4">Leaf</tissue>
    </source>
</reference>
<dbReference type="InterPro" id="IPR050872">
    <property type="entry name" value="PPR_P_subfamily"/>
</dbReference>
<comment type="similarity">
    <text evidence="1">Belongs to the PPR family. P subfamily.</text>
</comment>
<dbReference type="EMBL" id="PKPP01007096">
    <property type="protein sequence ID" value="PWA54369.1"/>
    <property type="molecule type" value="Genomic_DNA"/>
</dbReference>
<dbReference type="Gene3D" id="1.25.40.10">
    <property type="entry name" value="Tetratricopeptide repeat domain"/>
    <property type="match status" value="1"/>
</dbReference>
<sequence length="111" mass="12308">MSRIGLPVNIELDMTALLGYPGFVREDDLTMEAERLFKMSFRNSSDQLSCEPDVVTYNAMIQGLCKVGNTFTGVGLLRLMDARGCNPDIVTYNTLVDSFCKDKMIDDGLGK</sequence>
<feature type="repeat" description="PPR" evidence="3">
    <location>
        <begin position="53"/>
        <end position="87"/>
    </location>
</feature>
<dbReference type="Pfam" id="PF13041">
    <property type="entry name" value="PPR_2"/>
    <property type="match status" value="1"/>
</dbReference>
<comment type="caution">
    <text evidence="4">The sequence shown here is derived from an EMBL/GenBank/DDBJ whole genome shotgun (WGS) entry which is preliminary data.</text>
</comment>
<evidence type="ECO:0000313" key="5">
    <source>
        <dbReference type="Proteomes" id="UP000245207"/>
    </source>
</evidence>
<evidence type="ECO:0000256" key="3">
    <source>
        <dbReference type="PROSITE-ProRule" id="PRU00708"/>
    </source>
</evidence>
<dbReference type="OrthoDB" id="1748894at2759"/>